<feature type="transmembrane region" description="Helical" evidence="9">
    <location>
        <begin position="79"/>
        <end position="96"/>
    </location>
</feature>
<dbReference type="STRING" id="869212.Turpa_3263"/>
<dbReference type="InterPro" id="IPR000644">
    <property type="entry name" value="CBS_dom"/>
</dbReference>
<dbReference type="Pfam" id="PF00571">
    <property type="entry name" value="CBS"/>
    <property type="match status" value="2"/>
</dbReference>
<feature type="transmembrane region" description="Helical" evidence="9">
    <location>
        <begin position="50"/>
        <end position="73"/>
    </location>
</feature>
<keyword evidence="13" id="KW-1185">Reference proteome</keyword>
<comment type="subcellular location">
    <subcellularLocation>
        <location evidence="1">Membrane</location>
        <topology evidence="1">Multi-pass membrane protein</topology>
    </subcellularLocation>
</comment>
<evidence type="ECO:0000256" key="4">
    <source>
        <dbReference type="ARBA" id="ARBA00022989"/>
    </source>
</evidence>
<dbReference type="GO" id="GO:0005886">
    <property type="term" value="C:plasma membrane"/>
    <property type="evidence" value="ECO:0007669"/>
    <property type="project" value="TreeGrafter"/>
</dbReference>
<evidence type="ECO:0000259" key="11">
    <source>
        <dbReference type="PROSITE" id="PS51846"/>
    </source>
</evidence>
<feature type="transmembrane region" description="Helical" evidence="9">
    <location>
        <begin position="6"/>
        <end position="30"/>
    </location>
</feature>
<keyword evidence="3" id="KW-0677">Repeat</keyword>
<dbReference type="PROSITE" id="PS51846">
    <property type="entry name" value="CNNM"/>
    <property type="match status" value="1"/>
</dbReference>
<dbReference type="InterPro" id="IPR005170">
    <property type="entry name" value="Transptr-assoc_dom"/>
</dbReference>
<dbReference type="CDD" id="cd04590">
    <property type="entry name" value="CBS_pair_CorC_HlyC_assoc"/>
    <property type="match status" value="1"/>
</dbReference>
<feature type="domain" description="CNNM transmembrane" evidence="11">
    <location>
        <begin position="1"/>
        <end position="175"/>
    </location>
</feature>
<dbReference type="SUPFAM" id="SSF56176">
    <property type="entry name" value="FAD-binding/transporter-associated domain-like"/>
    <property type="match status" value="1"/>
</dbReference>
<keyword evidence="4 8" id="KW-1133">Transmembrane helix</keyword>
<evidence type="ECO:0000256" key="3">
    <source>
        <dbReference type="ARBA" id="ARBA00022737"/>
    </source>
</evidence>
<dbReference type="RefSeq" id="WP_014804402.1">
    <property type="nucleotide sequence ID" value="NC_018020.1"/>
</dbReference>
<dbReference type="Gene3D" id="3.10.580.10">
    <property type="entry name" value="CBS-domain"/>
    <property type="match status" value="1"/>
</dbReference>
<gene>
    <name evidence="12" type="ordered locus">Turpa_3263</name>
</gene>
<protein>
    <submittedName>
        <fullName evidence="12">CBS domain containing protein</fullName>
    </submittedName>
</protein>
<dbReference type="InterPro" id="IPR036318">
    <property type="entry name" value="FAD-bd_PCMH-like_sf"/>
</dbReference>
<dbReference type="OrthoDB" id="9798188at2"/>
<dbReference type="EMBL" id="CP002959">
    <property type="protein sequence ID" value="AFM13902.1"/>
    <property type="molecule type" value="Genomic_DNA"/>
</dbReference>
<dbReference type="GO" id="GO:0050660">
    <property type="term" value="F:flavin adenine dinucleotide binding"/>
    <property type="evidence" value="ECO:0007669"/>
    <property type="project" value="InterPro"/>
</dbReference>
<dbReference type="SMART" id="SM01091">
    <property type="entry name" value="CorC_HlyC"/>
    <property type="match status" value="1"/>
</dbReference>
<feature type="domain" description="CBS" evidence="10">
    <location>
        <begin position="248"/>
        <end position="307"/>
    </location>
</feature>
<name>I4B9E5_TURPD</name>
<organism evidence="12 13">
    <name type="scientific">Turneriella parva (strain ATCC BAA-1111 / DSM 21527 / NCTC 11395 / H)</name>
    <name type="common">Leptospira parva</name>
    <dbReference type="NCBI Taxonomy" id="869212"/>
    <lineage>
        <taxon>Bacteria</taxon>
        <taxon>Pseudomonadati</taxon>
        <taxon>Spirochaetota</taxon>
        <taxon>Spirochaetia</taxon>
        <taxon>Leptospirales</taxon>
        <taxon>Leptospiraceae</taxon>
        <taxon>Turneriella</taxon>
    </lineage>
</organism>
<keyword evidence="2 8" id="KW-0812">Transmembrane</keyword>
<dbReference type="Pfam" id="PF03471">
    <property type="entry name" value="CorC_HlyC"/>
    <property type="match status" value="1"/>
</dbReference>
<evidence type="ECO:0000256" key="7">
    <source>
        <dbReference type="PROSITE-ProRule" id="PRU00703"/>
    </source>
</evidence>
<evidence type="ECO:0000259" key="10">
    <source>
        <dbReference type="PROSITE" id="PS51371"/>
    </source>
</evidence>
<evidence type="ECO:0000256" key="9">
    <source>
        <dbReference type="SAM" id="Phobius"/>
    </source>
</evidence>
<dbReference type="Pfam" id="PF01595">
    <property type="entry name" value="CNNM"/>
    <property type="match status" value="1"/>
</dbReference>
<accession>I4B9E5</accession>
<dbReference type="SUPFAM" id="SSF54631">
    <property type="entry name" value="CBS-domain pair"/>
    <property type="match status" value="1"/>
</dbReference>
<evidence type="ECO:0000256" key="5">
    <source>
        <dbReference type="ARBA" id="ARBA00023122"/>
    </source>
</evidence>
<evidence type="ECO:0000256" key="1">
    <source>
        <dbReference type="ARBA" id="ARBA00004141"/>
    </source>
</evidence>
<reference evidence="12 13" key="1">
    <citation type="submission" date="2012-06" db="EMBL/GenBank/DDBJ databases">
        <title>The complete chromosome of genome of Turneriella parva DSM 21527.</title>
        <authorList>
            <consortium name="US DOE Joint Genome Institute (JGI-PGF)"/>
            <person name="Lucas S."/>
            <person name="Han J."/>
            <person name="Lapidus A."/>
            <person name="Bruce D."/>
            <person name="Goodwin L."/>
            <person name="Pitluck S."/>
            <person name="Peters L."/>
            <person name="Kyrpides N."/>
            <person name="Mavromatis K."/>
            <person name="Ivanova N."/>
            <person name="Mikhailova N."/>
            <person name="Chertkov O."/>
            <person name="Detter J.C."/>
            <person name="Tapia R."/>
            <person name="Han C."/>
            <person name="Land M."/>
            <person name="Hauser L."/>
            <person name="Markowitz V."/>
            <person name="Cheng J.-F."/>
            <person name="Hugenholtz P."/>
            <person name="Woyke T."/>
            <person name="Wu D."/>
            <person name="Gronow S."/>
            <person name="Wellnitz S."/>
            <person name="Brambilla E."/>
            <person name="Klenk H.-P."/>
            <person name="Eisen J.A."/>
        </authorList>
    </citation>
    <scope>NUCLEOTIDE SEQUENCE [LARGE SCALE GENOMIC DNA]</scope>
    <source>
        <strain evidence="13">ATCC BAA-1111 / DSM 21527 / NCTC 11395 / H</strain>
    </source>
</reference>
<evidence type="ECO:0000313" key="13">
    <source>
        <dbReference type="Proteomes" id="UP000006048"/>
    </source>
</evidence>
<sequence length="398" mass="44981">MLSIAIFIACLIVAAFFAATEVAFFSLSALNVTRGNRARLEKLFLQKNDIIAMLLTGNNLAIVIGTLALDSLLPPEREWQYKALVFLMELALFFLLSEALPKAIGRRKNLLLLEKSYFIIWMFYYLLLPLSYVFLKISRLIGKVGTEKHDDARLEVFRFISEHTGESKLPLTESLATYSSTTIREIMTPMSELYSLPASATLAECAEGLEKSSYSRYPVYETIPAEIAGYIDLRDLLDKTGSMRVKQVMRPAHFFPYSLKVEQLHSEMRQLGEAMVFVVNEYGLILGMVTEENLAEELVGDIFSHDQKLETHYMEAAEAGGFTVDCLMDIDDFSKAFNASIQKENFETLAGYLLAACGRIPLKGEELDLTPGKFTILEASRRAVRRVHFKPRRAFARQ</sequence>
<dbReference type="KEGG" id="tpx:Turpa_3263"/>
<dbReference type="PROSITE" id="PS51371">
    <property type="entry name" value="CBS"/>
    <property type="match status" value="2"/>
</dbReference>
<keyword evidence="6 8" id="KW-0472">Membrane</keyword>
<dbReference type="PANTHER" id="PTHR22777">
    <property type="entry name" value="HEMOLYSIN-RELATED"/>
    <property type="match status" value="1"/>
</dbReference>
<feature type="domain" description="CBS" evidence="10">
    <location>
        <begin position="187"/>
        <end position="247"/>
    </location>
</feature>
<feature type="transmembrane region" description="Helical" evidence="9">
    <location>
        <begin position="117"/>
        <end position="135"/>
    </location>
</feature>
<dbReference type="Proteomes" id="UP000006048">
    <property type="component" value="Chromosome"/>
</dbReference>
<dbReference type="PANTHER" id="PTHR22777:SF17">
    <property type="entry name" value="UPF0053 PROTEIN SLL0260"/>
    <property type="match status" value="1"/>
</dbReference>
<evidence type="ECO:0000256" key="8">
    <source>
        <dbReference type="PROSITE-ProRule" id="PRU01193"/>
    </source>
</evidence>
<dbReference type="HOGENOM" id="CLU_015237_4_1_12"/>
<evidence type="ECO:0000256" key="2">
    <source>
        <dbReference type="ARBA" id="ARBA00022692"/>
    </source>
</evidence>
<dbReference type="Gene3D" id="3.30.465.10">
    <property type="match status" value="1"/>
</dbReference>
<dbReference type="InterPro" id="IPR002550">
    <property type="entry name" value="CNNM"/>
</dbReference>
<proteinExistence type="predicted"/>
<dbReference type="InterPro" id="IPR016169">
    <property type="entry name" value="FAD-bd_PCMH_sub2"/>
</dbReference>
<evidence type="ECO:0000256" key="6">
    <source>
        <dbReference type="ARBA" id="ARBA00023136"/>
    </source>
</evidence>
<evidence type="ECO:0000313" key="12">
    <source>
        <dbReference type="EMBL" id="AFM13902.1"/>
    </source>
</evidence>
<keyword evidence="5 7" id="KW-0129">CBS domain</keyword>
<dbReference type="InterPro" id="IPR044751">
    <property type="entry name" value="Ion_transp-like_CBS"/>
</dbReference>
<dbReference type="InterPro" id="IPR046342">
    <property type="entry name" value="CBS_dom_sf"/>
</dbReference>
<dbReference type="AlphaFoldDB" id="I4B9E5"/>